<feature type="transmembrane region" description="Helical" evidence="5">
    <location>
        <begin position="303"/>
        <end position="324"/>
    </location>
</feature>
<dbReference type="EC" id="2.7.13.3" evidence="2"/>
<keyword evidence="3" id="KW-0597">Phosphoprotein</keyword>
<evidence type="ECO:0000256" key="1">
    <source>
        <dbReference type="ARBA" id="ARBA00000085"/>
    </source>
</evidence>
<dbReference type="Proteomes" id="UP001325680">
    <property type="component" value="Chromosome"/>
</dbReference>
<dbReference type="RefSeq" id="WP_114790074.1">
    <property type="nucleotide sequence ID" value="NZ_CP139960.1"/>
</dbReference>
<protein>
    <recommendedName>
        <fullName evidence="2">histidine kinase</fullName>
        <ecNumber evidence="2">2.7.13.3</ecNumber>
    </recommendedName>
</protein>
<dbReference type="InterPro" id="IPR004358">
    <property type="entry name" value="Sig_transdc_His_kin-like_C"/>
</dbReference>
<dbReference type="EMBL" id="CP139960">
    <property type="protein sequence ID" value="WQD36439.1"/>
    <property type="molecule type" value="Genomic_DNA"/>
</dbReference>
<dbReference type="SUPFAM" id="SSF47384">
    <property type="entry name" value="Homodimeric domain of signal transducing histidine kinase"/>
    <property type="match status" value="1"/>
</dbReference>
<keyword evidence="5" id="KW-1133">Transmembrane helix</keyword>
<evidence type="ECO:0000256" key="5">
    <source>
        <dbReference type="SAM" id="Phobius"/>
    </source>
</evidence>
<dbReference type="PANTHER" id="PTHR43065:SF50">
    <property type="entry name" value="HISTIDINE KINASE"/>
    <property type="match status" value="1"/>
</dbReference>
<feature type="domain" description="Histidine kinase" evidence="6">
    <location>
        <begin position="463"/>
        <end position="713"/>
    </location>
</feature>
<dbReference type="SMART" id="SM00387">
    <property type="entry name" value="HATPase_c"/>
    <property type="match status" value="1"/>
</dbReference>
<dbReference type="SMART" id="SM00388">
    <property type="entry name" value="HisKA"/>
    <property type="match status" value="1"/>
</dbReference>
<dbReference type="Gene3D" id="3.30.565.10">
    <property type="entry name" value="Histidine kinase-like ATPase, C-terminal domain"/>
    <property type="match status" value="1"/>
</dbReference>
<dbReference type="InterPro" id="IPR011622">
    <property type="entry name" value="7TMR_DISM_rcpt_extracell_dom2"/>
</dbReference>
<sequence length="715" mass="80800">MRIYLLLIYFLHAGISLYAQTPVKINDEGALYSVVKDHIQYIEDKTGRLSINEVAVSPFLKSPSDVPGFFVSSSSFWVKFIVQNNTEDPHLVINLEHATIDDAVLYYQSEAPGRFDSIMLSEAQPFSNRKYNYQTYMFDAQVKKGEQKTFFIKVRASEQLLIPITVSHVERTFEKIATNDLIFGLYIGLILVMVLYNLFLYFSTRENSYFYYVLYMVFVGVTQAQLQGYTFRFLWPDTPAMNNYAAFLVPFFNGIAALEFIRNFLNLRSVSRRFNRGIFLFEGFYCISLVLGLLGMFRGAQIAVQLTAFCAAFYVLGICSFLAVKQIHGAKTLLIAWSIFLCSVIVFVLRNVGVLPYNYLTFYALQIGSAVEAVLLSLALADRINTYRRNQELARKEALRVSLENERLVKDQNIILEQQVHERTQELEDANDNLNHTLSQLKNAQSQLVESEKMVSLGQLTAGIAHEINNPINFVTSNIKPLELDVSDLLSVIKKYEEIDVSKNVEDQFREIDSYKKQIDIDYINEEIKTLLTGIKDGAHRTAEIVSNLKNFARIDEANIKYANLNDGLQSTLMLVKNSFPTDFVLNKEFGNIPDIECTPGKINQVFMNIITNGLQSIIERQSTVPGTGVLTIRTSSEDGHVKVSIRDNGTGIKDSVREKIFEPFYTTKPVGQGTGLGMSIVKGIIDSHNGTIEVISNFGDGAEFIITLPVKYLA</sequence>
<feature type="transmembrane region" description="Helical" evidence="5">
    <location>
        <begin position="277"/>
        <end position="297"/>
    </location>
</feature>
<dbReference type="InterPro" id="IPR036097">
    <property type="entry name" value="HisK_dim/P_sf"/>
</dbReference>
<dbReference type="InterPro" id="IPR036890">
    <property type="entry name" value="HATPase_C_sf"/>
</dbReference>
<dbReference type="Pfam" id="PF07695">
    <property type="entry name" value="7TMR-DISM_7TM"/>
    <property type="match status" value="1"/>
</dbReference>
<dbReference type="InterPro" id="IPR011623">
    <property type="entry name" value="7TMR_DISM_rcpt_extracell_dom1"/>
</dbReference>
<dbReference type="Pfam" id="PF02518">
    <property type="entry name" value="HATPase_c"/>
    <property type="match status" value="1"/>
</dbReference>
<dbReference type="InterPro" id="IPR005467">
    <property type="entry name" value="His_kinase_dom"/>
</dbReference>
<dbReference type="SUPFAM" id="SSF55874">
    <property type="entry name" value="ATPase domain of HSP90 chaperone/DNA topoisomerase II/histidine kinase"/>
    <property type="match status" value="1"/>
</dbReference>
<keyword evidence="8" id="KW-1185">Reference proteome</keyword>
<dbReference type="CDD" id="cd00082">
    <property type="entry name" value="HisKA"/>
    <property type="match status" value="1"/>
</dbReference>
<feature type="transmembrane region" description="Helical" evidence="5">
    <location>
        <begin position="209"/>
        <end position="226"/>
    </location>
</feature>
<keyword evidence="5" id="KW-0472">Membrane</keyword>
<feature type="coiled-coil region" evidence="4">
    <location>
        <begin position="413"/>
        <end position="454"/>
    </location>
</feature>
<accession>A0ABZ0W131</accession>
<dbReference type="PANTHER" id="PTHR43065">
    <property type="entry name" value="SENSOR HISTIDINE KINASE"/>
    <property type="match status" value="1"/>
</dbReference>
<evidence type="ECO:0000256" key="4">
    <source>
        <dbReference type="SAM" id="Coils"/>
    </source>
</evidence>
<feature type="transmembrane region" description="Helical" evidence="5">
    <location>
        <begin position="181"/>
        <end position="202"/>
    </location>
</feature>
<evidence type="ECO:0000256" key="2">
    <source>
        <dbReference type="ARBA" id="ARBA00012438"/>
    </source>
</evidence>
<dbReference type="Gene3D" id="1.10.287.130">
    <property type="match status" value="1"/>
</dbReference>
<dbReference type="PROSITE" id="PS50109">
    <property type="entry name" value="HIS_KIN"/>
    <property type="match status" value="1"/>
</dbReference>
<feature type="transmembrane region" description="Helical" evidence="5">
    <location>
        <begin position="246"/>
        <end position="265"/>
    </location>
</feature>
<evidence type="ECO:0000256" key="3">
    <source>
        <dbReference type="ARBA" id="ARBA00022553"/>
    </source>
</evidence>
<evidence type="ECO:0000259" key="6">
    <source>
        <dbReference type="PROSITE" id="PS50109"/>
    </source>
</evidence>
<feature type="transmembrane region" description="Helical" evidence="5">
    <location>
        <begin position="333"/>
        <end position="353"/>
    </location>
</feature>
<keyword evidence="5" id="KW-0812">Transmembrane</keyword>
<dbReference type="PRINTS" id="PR00344">
    <property type="entry name" value="BCTRLSENSOR"/>
</dbReference>
<evidence type="ECO:0000313" key="7">
    <source>
        <dbReference type="EMBL" id="WQD36439.1"/>
    </source>
</evidence>
<keyword evidence="4" id="KW-0175">Coiled coil</keyword>
<feature type="transmembrane region" description="Helical" evidence="5">
    <location>
        <begin position="359"/>
        <end position="381"/>
    </location>
</feature>
<dbReference type="InterPro" id="IPR003594">
    <property type="entry name" value="HATPase_dom"/>
</dbReference>
<dbReference type="Gene3D" id="2.60.40.2380">
    <property type="match status" value="1"/>
</dbReference>
<dbReference type="Pfam" id="PF07696">
    <property type="entry name" value="7TMR-DISMED2"/>
    <property type="match status" value="1"/>
</dbReference>
<evidence type="ECO:0000313" key="8">
    <source>
        <dbReference type="Proteomes" id="UP001325680"/>
    </source>
</evidence>
<proteinExistence type="predicted"/>
<name>A0ABZ0W131_9BACT</name>
<dbReference type="InterPro" id="IPR003661">
    <property type="entry name" value="HisK_dim/P_dom"/>
</dbReference>
<gene>
    <name evidence="7" type="ORF">U0035_12260</name>
</gene>
<reference evidence="7 8" key="1">
    <citation type="submission" date="2023-12" db="EMBL/GenBank/DDBJ databases">
        <title>Genome sequencing and assembly of bacterial species from a model synthetic community.</title>
        <authorList>
            <person name="Hogle S.L."/>
        </authorList>
    </citation>
    <scope>NUCLEOTIDE SEQUENCE [LARGE SCALE GENOMIC DNA]</scope>
    <source>
        <strain evidence="7 8">HAMBI_3031</strain>
    </source>
</reference>
<organism evidence="7 8">
    <name type="scientific">Niabella yanshanensis</name>
    <dbReference type="NCBI Taxonomy" id="577386"/>
    <lineage>
        <taxon>Bacteria</taxon>
        <taxon>Pseudomonadati</taxon>
        <taxon>Bacteroidota</taxon>
        <taxon>Chitinophagia</taxon>
        <taxon>Chitinophagales</taxon>
        <taxon>Chitinophagaceae</taxon>
        <taxon>Niabella</taxon>
    </lineage>
</organism>
<comment type="catalytic activity">
    <reaction evidence="1">
        <text>ATP + protein L-histidine = ADP + protein N-phospho-L-histidine.</text>
        <dbReference type="EC" id="2.7.13.3"/>
    </reaction>
</comment>